<dbReference type="InterPro" id="IPR011063">
    <property type="entry name" value="TilS/TtcA_N"/>
</dbReference>
<comment type="caution">
    <text evidence="10">The sequence shown here is derived from an EMBL/GenBank/DDBJ whole genome shotgun (WGS) entry which is preliminary data.</text>
</comment>
<dbReference type="Proteomes" id="UP001219956">
    <property type="component" value="Unassembled WGS sequence"/>
</dbReference>
<comment type="catalytic activity">
    <reaction evidence="7 8">
        <text>cytidine(34) in tRNA(Ile2) + L-lysine + ATP = lysidine(34) in tRNA(Ile2) + AMP + diphosphate + H(+)</text>
        <dbReference type="Rhea" id="RHEA:43744"/>
        <dbReference type="Rhea" id="RHEA-COMP:10625"/>
        <dbReference type="Rhea" id="RHEA-COMP:10670"/>
        <dbReference type="ChEBI" id="CHEBI:15378"/>
        <dbReference type="ChEBI" id="CHEBI:30616"/>
        <dbReference type="ChEBI" id="CHEBI:32551"/>
        <dbReference type="ChEBI" id="CHEBI:33019"/>
        <dbReference type="ChEBI" id="CHEBI:82748"/>
        <dbReference type="ChEBI" id="CHEBI:83665"/>
        <dbReference type="ChEBI" id="CHEBI:456215"/>
        <dbReference type="EC" id="6.3.4.19"/>
    </reaction>
</comment>
<feature type="binding site" evidence="8">
    <location>
        <begin position="28"/>
        <end position="33"/>
    </location>
    <ligand>
        <name>ATP</name>
        <dbReference type="ChEBI" id="CHEBI:30616"/>
    </ligand>
</feature>
<dbReference type="SUPFAM" id="SSF82829">
    <property type="entry name" value="MesJ substrate recognition domain-like"/>
    <property type="match status" value="1"/>
</dbReference>
<evidence type="ECO:0000256" key="8">
    <source>
        <dbReference type="HAMAP-Rule" id="MF_01161"/>
    </source>
</evidence>
<dbReference type="Gene3D" id="1.20.59.20">
    <property type="match status" value="1"/>
</dbReference>
<evidence type="ECO:0000259" key="9">
    <source>
        <dbReference type="SMART" id="SM00977"/>
    </source>
</evidence>
<evidence type="ECO:0000256" key="3">
    <source>
        <dbReference type="ARBA" id="ARBA00022598"/>
    </source>
</evidence>
<dbReference type="PANTHER" id="PTHR43033">
    <property type="entry name" value="TRNA(ILE)-LYSIDINE SYNTHASE-RELATED"/>
    <property type="match status" value="1"/>
</dbReference>
<keyword evidence="11" id="KW-1185">Reference proteome</keyword>
<dbReference type="SUPFAM" id="SSF56037">
    <property type="entry name" value="PheT/TilS domain"/>
    <property type="match status" value="1"/>
</dbReference>
<evidence type="ECO:0000256" key="7">
    <source>
        <dbReference type="ARBA" id="ARBA00048539"/>
    </source>
</evidence>
<evidence type="ECO:0000313" key="10">
    <source>
        <dbReference type="EMBL" id="MDC7718322.1"/>
    </source>
</evidence>
<dbReference type="InterPro" id="IPR014729">
    <property type="entry name" value="Rossmann-like_a/b/a_fold"/>
</dbReference>
<evidence type="ECO:0000313" key="11">
    <source>
        <dbReference type="Proteomes" id="UP001219956"/>
    </source>
</evidence>
<keyword evidence="5 8" id="KW-0547">Nucleotide-binding</keyword>
<name>A0ABT5J0Y1_9NEIS</name>
<keyword evidence="6 8" id="KW-0067">ATP-binding</keyword>
<protein>
    <recommendedName>
        <fullName evidence="8">tRNA(Ile)-lysidine synthase</fullName>
        <ecNumber evidence="8">6.3.4.19</ecNumber>
    </recommendedName>
    <alternativeName>
        <fullName evidence="8">tRNA(Ile)-2-lysyl-cytidine synthase</fullName>
    </alternativeName>
    <alternativeName>
        <fullName evidence="8">tRNA(Ile)-lysidine synthetase</fullName>
    </alternativeName>
</protein>
<dbReference type="PANTHER" id="PTHR43033:SF1">
    <property type="entry name" value="TRNA(ILE)-LYSIDINE SYNTHASE-RELATED"/>
    <property type="match status" value="1"/>
</dbReference>
<dbReference type="InterPro" id="IPR012094">
    <property type="entry name" value="tRNA_Ile_lys_synt"/>
</dbReference>
<dbReference type="InterPro" id="IPR012795">
    <property type="entry name" value="tRNA_Ile_lys_synt_N"/>
</dbReference>
<accession>A0ABT5J0Y1</accession>
<dbReference type="InterPro" id="IPR012796">
    <property type="entry name" value="Lysidine-tRNA-synth_C"/>
</dbReference>
<comment type="function">
    <text evidence="8">Ligates lysine onto the cytidine present at position 34 of the AUA codon-specific tRNA(Ile) that contains the anticodon CAU, in an ATP-dependent manner. Cytidine is converted to lysidine, thus changing the amino acid specificity of the tRNA from methionine to isoleucine.</text>
</comment>
<keyword evidence="2 8" id="KW-0963">Cytoplasm</keyword>
<dbReference type="RefSeq" id="WP_272752578.1">
    <property type="nucleotide sequence ID" value="NZ_JAQQLF010000018.1"/>
</dbReference>
<comment type="subcellular location">
    <subcellularLocation>
        <location evidence="1 8">Cytoplasm</location>
    </subcellularLocation>
</comment>
<gene>
    <name evidence="8 10" type="primary">tilS</name>
    <name evidence="10" type="ORF">PQU95_14000</name>
</gene>
<comment type="domain">
    <text evidence="8">The N-terminal region contains the highly conserved SGGXDS motif, predicted to be a P-loop motif involved in ATP binding.</text>
</comment>
<evidence type="ECO:0000256" key="2">
    <source>
        <dbReference type="ARBA" id="ARBA00022490"/>
    </source>
</evidence>
<feature type="domain" description="Lysidine-tRNA(Ile) synthetase C-terminal" evidence="9">
    <location>
        <begin position="358"/>
        <end position="428"/>
    </location>
</feature>
<dbReference type="Pfam" id="PF01171">
    <property type="entry name" value="ATP_bind_3"/>
    <property type="match status" value="1"/>
</dbReference>
<sequence>MQPDLLHALIQTWPDTLSGHCHLEVALSGGLDSMVLLDLLCRWRDEHGGPQVSAIHVHHGISQQADAWLVHCEQQCAQRGVVLRAERVQLHRQGGESLEAVARHARYSAFARSPQQLVVLAHHADDQSETALLQLLRGGGAKALAAMPALRQWQGKWLWRPLLSFGRAQLAQYARQRALAWVEDDSNSDAANYLRNYLRLTTLPALRQRISGLDARLARSAAQMADAASVLDEMAALDAGHCLSDNRLQLPAWQALSAARQRLLLLHWLGLLGWAAPAPAALLDFQRAVLGGEAARLQIPQGQILRYRQQLIPVAWCDGPLPWPLACQPGVRVVTPFGTLEWVWQRGGLPAACTQETMWLRTREGGESLLQKVGRVAPKKLFQAHAVPAALREAWPLLHNAAGELVAIPGLGVSSTCEADGDGWWPLWLPAALPRQGIF</sequence>
<dbReference type="HAMAP" id="MF_01161">
    <property type="entry name" value="tRNA_Ile_lys_synt"/>
    <property type="match status" value="1"/>
</dbReference>
<keyword evidence="3 8" id="KW-0436">Ligase</keyword>
<evidence type="ECO:0000256" key="1">
    <source>
        <dbReference type="ARBA" id="ARBA00004496"/>
    </source>
</evidence>
<dbReference type="EMBL" id="JAQQLF010000018">
    <property type="protein sequence ID" value="MDC7718322.1"/>
    <property type="molecule type" value="Genomic_DNA"/>
</dbReference>
<comment type="similarity">
    <text evidence="8">Belongs to the tRNA(Ile)-lysidine synthase family.</text>
</comment>
<dbReference type="CDD" id="cd01992">
    <property type="entry name" value="TilS_N"/>
    <property type="match status" value="1"/>
</dbReference>
<dbReference type="SUPFAM" id="SSF52402">
    <property type="entry name" value="Adenine nucleotide alpha hydrolases-like"/>
    <property type="match status" value="1"/>
</dbReference>
<reference evidence="10 11" key="1">
    <citation type="submission" date="2023-01" db="EMBL/GenBank/DDBJ databases">
        <title>Novel species of the genus Vogesella isolated from rivers.</title>
        <authorList>
            <person name="Lu H."/>
        </authorList>
    </citation>
    <scope>NUCLEOTIDE SEQUENCE [LARGE SCALE GENOMIC DNA]</scope>
    <source>
        <strain evidence="10 11">DC21W</strain>
    </source>
</reference>
<dbReference type="GO" id="GO:0032267">
    <property type="term" value="F:tRNA(Ile)-lysidine synthase activity"/>
    <property type="evidence" value="ECO:0007669"/>
    <property type="project" value="UniProtKB-EC"/>
</dbReference>
<dbReference type="InterPro" id="IPR015262">
    <property type="entry name" value="tRNA_Ile_lys_synt_subst-bd"/>
</dbReference>
<evidence type="ECO:0000256" key="6">
    <source>
        <dbReference type="ARBA" id="ARBA00022840"/>
    </source>
</evidence>
<dbReference type="Pfam" id="PF09179">
    <property type="entry name" value="TilS"/>
    <property type="match status" value="1"/>
</dbReference>
<keyword evidence="4 8" id="KW-0819">tRNA processing</keyword>
<evidence type="ECO:0000256" key="4">
    <source>
        <dbReference type="ARBA" id="ARBA00022694"/>
    </source>
</evidence>
<dbReference type="SMART" id="SM00977">
    <property type="entry name" value="TilS_C"/>
    <property type="match status" value="1"/>
</dbReference>
<proteinExistence type="inferred from homology"/>
<organism evidence="10 11">
    <name type="scientific">Vogesella aquatica</name>
    <dbReference type="NCBI Taxonomy" id="2984206"/>
    <lineage>
        <taxon>Bacteria</taxon>
        <taxon>Pseudomonadati</taxon>
        <taxon>Pseudomonadota</taxon>
        <taxon>Betaproteobacteria</taxon>
        <taxon>Neisseriales</taxon>
        <taxon>Chromobacteriaceae</taxon>
        <taxon>Vogesella</taxon>
    </lineage>
</organism>
<dbReference type="Gene3D" id="3.40.50.620">
    <property type="entry name" value="HUPs"/>
    <property type="match status" value="1"/>
</dbReference>
<dbReference type="NCBIfam" id="TIGR02433">
    <property type="entry name" value="lysidine_TilS_C"/>
    <property type="match status" value="1"/>
</dbReference>
<dbReference type="EC" id="6.3.4.19" evidence="8"/>
<evidence type="ECO:0000256" key="5">
    <source>
        <dbReference type="ARBA" id="ARBA00022741"/>
    </source>
</evidence>
<dbReference type="NCBIfam" id="TIGR02432">
    <property type="entry name" value="lysidine_TilS_N"/>
    <property type="match status" value="1"/>
</dbReference>
<dbReference type="Pfam" id="PF11734">
    <property type="entry name" value="TilS_C"/>
    <property type="match status" value="1"/>
</dbReference>